<dbReference type="InterPro" id="IPR007460">
    <property type="entry name" value="BrnT_toxin"/>
</dbReference>
<name>A0A644ZW31_9ZZZZ</name>
<evidence type="ECO:0000313" key="1">
    <source>
        <dbReference type="EMBL" id="MPM42843.1"/>
    </source>
</evidence>
<organism evidence="1">
    <name type="scientific">bioreactor metagenome</name>
    <dbReference type="NCBI Taxonomy" id="1076179"/>
    <lineage>
        <taxon>unclassified sequences</taxon>
        <taxon>metagenomes</taxon>
        <taxon>ecological metagenomes</taxon>
    </lineage>
</organism>
<protein>
    <recommendedName>
        <fullName evidence="2">BrnT family toxin</fullName>
    </recommendedName>
</protein>
<dbReference type="Pfam" id="PF04365">
    <property type="entry name" value="BrnT_toxin"/>
    <property type="match status" value="1"/>
</dbReference>
<dbReference type="Gene3D" id="3.10.450.530">
    <property type="entry name" value="Ribonuclease toxin, BrnT, of type II toxin-antitoxin system"/>
    <property type="match status" value="1"/>
</dbReference>
<dbReference type="EMBL" id="VSSQ01009878">
    <property type="protein sequence ID" value="MPM42843.1"/>
    <property type="molecule type" value="Genomic_DNA"/>
</dbReference>
<gene>
    <name evidence="1" type="ORF">SDC9_89515</name>
</gene>
<accession>A0A644ZW31</accession>
<sequence length="34" mass="4071">MFEWDENKSQNNKKKHGFSFNEILGIFDDPNLLD</sequence>
<proteinExistence type="predicted"/>
<dbReference type="InterPro" id="IPR038573">
    <property type="entry name" value="BrnT_sf"/>
</dbReference>
<dbReference type="AlphaFoldDB" id="A0A644ZW31"/>
<evidence type="ECO:0008006" key="2">
    <source>
        <dbReference type="Google" id="ProtNLM"/>
    </source>
</evidence>
<comment type="caution">
    <text evidence="1">The sequence shown here is derived from an EMBL/GenBank/DDBJ whole genome shotgun (WGS) entry which is preliminary data.</text>
</comment>
<reference evidence="1" key="1">
    <citation type="submission" date="2019-08" db="EMBL/GenBank/DDBJ databases">
        <authorList>
            <person name="Kucharzyk K."/>
            <person name="Murdoch R.W."/>
            <person name="Higgins S."/>
            <person name="Loffler F."/>
        </authorList>
    </citation>
    <scope>NUCLEOTIDE SEQUENCE</scope>
</reference>